<dbReference type="eggNOG" id="COG1546">
    <property type="taxonomic scope" value="Bacteria"/>
</dbReference>
<reference evidence="3" key="1">
    <citation type="submission" date="2016-10" db="EMBL/GenBank/DDBJ databases">
        <authorList>
            <person name="Varghese N."/>
        </authorList>
    </citation>
    <scope>NUCLEOTIDE SEQUENCE [LARGE SCALE GENOMIC DNA]</scope>
    <source>
        <strain evidence="3">DSM 20406</strain>
    </source>
</reference>
<dbReference type="OrthoDB" id="9801454at2"/>
<evidence type="ECO:0000313" key="2">
    <source>
        <dbReference type="EMBL" id="SEI48861.1"/>
    </source>
</evidence>
<dbReference type="RefSeq" id="WP_143065012.1">
    <property type="nucleotide sequence ID" value="NZ_CACVTN010000009.1"/>
</dbReference>
<keyword evidence="3" id="KW-1185">Reference proteome</keyword>
<evidence type="ECO:0000259" key="1">
    <source>
        <dbReference type="Pfam" id="PF02464"/>
    </source>
</evidence>
<gene>
    <name evidence="2" type="ORF">SAMN04487834_100618</name>
</gene>
<dbReference type="InterPro" id="IPR008136">
    <property type="entry name" value="CinA_C"/>
</dbReference>
<dbReference type="SUPFAM" id="SSF142433">
    <property type="entry name" value="CinA-like"/>
    <property type="match status" value="1"/>
</dbReference>
<dbReference type="InterPro" id="IPR036653">
    <property type="entry name" value="CinA-like_C"/>
</dbReference>
<dbReference type="EMBL" id="FNYK01000006">
    <property type="protein sequence ID" value="SEI48861.1"/>
    <property type="molecule type" value="Genomic_DNA"/>
</dbReference>
<dbReference type="Pfam" id="PF02464">
    <property type="entry name" value="CinA"/>
    <property type="match status" value="1"/>
</dbReference>
<name>A0A1H6QYW7_9FIRM</name>
<feature type="domain" description="CinA C-terminal" evidence="1">
    <location>
        <begin position="3"/>
        <end position="151"/>
    </location>
</feature>
<dbReference type="Gene3D" id="3.90.950.20">
    <property type="entry name" value="CinA-like"/>
    <property type="match status" value="1"/>
</dbReference>
<dbReference type="Proteomes" id="UP000183028">
    <property type="component" value="Unassembled WGS sequence"/>
</dbReference>
<protein>
    <submittedName>
        <fullName evidence="2">Nicotinamide-nucleotide amidase</fullName>
    </submittedName>
</protein>
<dbReference type="GeneID" id="54120743"/>
<dbReference type="STRING" id="322505.SAMN04487836_1354"/>
<accession>A0A1H6QYW7</accession>
<evidence type="ECO:0000313" key="3">
    <source>
        <dbReference type="Proteomes" id="UP000183028"/>
    </source>
</evidence>
<proteinExistence type="predicted"/>
<dbReference type="AlphaFoldDB" id="A0A1H6QYW7"/>
<organism evidence="2 3">
    <name type="scientific">Sharpea azabuensis</name>
    <dbReference type="NCBI Taxonomy" id="322505"/>
    <lineage>
        <taxon>Bacteria</taxon>
        <taxon>Bacillati</taxon>
        <taxon>Bacillota</taxon>
        <taxon>Erysipelotrichia</taxon>
        <taxon>Erysipelotrichales</taxon>
        <taxon>Coprobacillaceae</taxon>
        <taxon>Sharpea</taxon>
    </lineage>
</organism>
<sequence>MEAIIKELGNNLIEHHYSLSSTESFTVGHFASSIGLVPGISAIYRGSLVSYQTRIKHDVLHVSQDIIDQYGVVSHEVAYAMCKNGQELFDSDICISFTGNAGPSAMEGKKVGLVYIGVAFLDDIETYELQLDGTREEIVHQAVRIGAMKILEKIREK</sequence>
<dbReference type="NCBIfam" id="TIGR00199">
    <property type="entry name" value="PncC_domain"/>
    <property type="match status" value="1"/>
</dbReference>